<dbReference type="Proteomes" id="UP000197003">
    <property type="component" value="Chromosome"/>
</dbReference>
<accession>A0A1Z3N5J6</accession>
<gene>
    <name evidence="3" type="ORF">B9G79_03770</name>
</gene>
<evidence type="ECO:0000256" key="1">
    <source>
        <dbReference type="SAM" id="Phobius"/>
    </source>
</evidence>
<dbReference type="InterPro" id="IPR052336">
    <property type="entry name" value="MlaD_Phospholipid_Transporter"/>
</dbReference>
<dbReference type="SUPFAM" id="SSF58104">
    <property type="entry name" value="Methyl-accepting chemotaxis protein (MCP) signaling domain"/>
    <property type="match status" value="1"/>
</dbReference>
<keyword evidence="1" id="KW-0472">Membrane</keyword>
<proteinExistence type="predicted"/>
<feature type="transmembrane region" description="Helical" evidence="1">
    <location>
        <begin position="12"/>
        <end position="30"/>
    </location>
</feature>
<dbReference type="RefSeq" id="WP_088564366.1">
    <property type="nucleotide sequence ID" value="NZ_CP020946.1"/>
</dbReference>
<dbReference type="PANTHER" id="PTHR33371">
    <property type="entry name" value="INTERMEMBRANE PHOSPHOLIPID TRANSPORT SYSTEM BINDING PROTEIN MLAD-RELATED"/>
    <property type="match status" value="1"/>
</dbReference>
<name>A0A1Z3N5J6_BDEBC</name>
<keyword evidence="1" id="KW-0812">Transmembrane</keyword>
<reference evidence="3 4" key="1">
    <citation type="submission" date="2017-04" db="EMBL/GenBank/DDBJ databases">
        <title>Whole genome sequence of Bdellovibrio bacteriovorus strain SSB218315.</title>
        <authorList>
            <person name="Oyedara O."/>
            <person name="Rodriguez-Perez M.A."/>
        </authorList>
    </citation>
    <scope>NUCLEOTIDE SEQUENCE [LARGE SCALE GENOMIC DNA]</scope>
    <source>
        <strain evidence="3 4">SSB218315</strain>
    </source>
</reference>
<evidence type="ECO:0000313" key="4">
    <source>
        <dbReference type="Proteomes" id="UP000197003"/>
    </source>
</evidence>
<dbReference type="OrthoDB" id="5290475at2"/>
<dbReference type="Pfam" id="PF02470">
    <property type="entry name" value="MlaD"/>
    <property type="match status" value="1"/>
</dbReference>
<dbReference type="PANTHER" id="PTHR33371:SF4">
    <property type="entry name" value="INTERMEMBRANE PHOSPHOLIPID TRANSPORT SYSTEM BINDING PROTEIN MLAD"/>
    <property type="match status" value="1"/>
</dbReference>
<dbReference type="EMBL" id="CP020946">
    <property type="protein sequence ID" value="ASD62745.1"/>
    <property type="molecule type" value="Genomic_DNA"/>
</dbReference>
<organism evidence="3 4">
    <name type="scientific">Bdellovibrio bacteriovorus</name>
    <dbReference type="NCBI Taxonomy" id="959"/>
    <lineage>
        <taxon>Bacteria</taxon>
        <taxon>Pseudomonadati</taxon>
        <taxon>Bdellovibrionota</taxon>
        <taxon>Bdellovibrionia</taxon>
        <taxon>Bdellovibrionales</taxon>
        <taxon>Pseudobdellovibrionaceae</taxon>
        <taxon>Bdellovibrio</taxon>
    </lineage>
</organism>
<protein>
    <submittedName>
        <fullName evidence="3">Organic solvent ABC transporter substrate-binding protein</fullName>
    </submittedName>
</protein>
<evidence type="ECO:0000313" key="3">
    <source>
        <dbReference type="EMBL" id="ASD62745.1"/>
    </source>
</evidence>
<dbReference type="InterPro" id="IPR003399">
    <property type="entry name" value="Mce/MlaD"/>
</dbReference>
<dbReference type="AlphaFoldDB" id="A0A1Z3N5J6"/>
<sequence length="458" mass="49700">MNWLRAAEFKVGLMVIVVGSLIAVMSMQVSDDPSYLGRSKKAWFLLPNAGGLVKNSAVRSAGIPVGVIKDIRLQDGMARIDITIKSEVPLTTSASVEIKAQGILGDKHIEVYPGSPTDPPLEDNAQILSIKDGAGMENLMAQVSDVASSLKEVAKNLKEATSEDGTRAHVLGRIVKNIETLTGDLAQMTTENKDKIGDIVDDIHGITANLQEVMNDKSDSGLKETWKKLSNTVKNLDDITTRINKGEGALGKLISDEQTSENLTSAIDGLGGMLDTANRIQTAFEFRGEYLNEVGATKSYIGVQIQPGLDRYYYIGVVDDPAGVVETTKTEVTGPGAGDVGPGSYTEKKTYSNKIKFTVLFAKNFWDLTLKGGLIENNGGFGIDYYFFRRKLKFTAEAFQFSETNVRSSLTYNLYRGIFITGGINDAFDQQGARSSYLGAGLFLTNDDLKLLLTKAPF</sequence>
<feature type="domain" description="Mce/MlaD" evidence="2">
    <location>
        <begin position="44"/>
        <end position="114"/>
    </location>
</feature>
<keyword evidence="1" id="KW-1133">Transmembrane helix</keyword>
<evidence type="ECO:0000259" key="2">
    <source>
        <dbReference type="Pfam" id="PF02470"/>
    </source>
</evidence>